<feature type="region of interest" description="Disordered" evidence="1">
    <location>
        <begin position="18"/>
        <end position="44"/>
    </location>
</feature>
<comment type="caution">
    <text evidence="2">The sequence shown here is derived from an EMBL/GenBank/DDBJ whole genome shotgun (WGS) entry which is preliminary data.</text>
</comment>
<dbReference type="OrthoDB" id="6042561at2759"/>
<name>A0A4Y2PZ49_ARAVE</name>
<dbReference type="AlphaFoldDB" id="A0A4Y2PZ49"/>
<protein>
    <submittedName>
        <fullName evidence="2">Uncharacterized protein</fullName>
    </submittedName>
</protein>
<dbReference type="EMBL" id="BGPR01012396">
    <property type="protein sequence ID" value="GBN55870.1"/>
    <property type="molecule type" value="Genomic_DNA"/>
</dbReference>
<dbReference type="Proteomes" id="UP000499080">
    <property type="component" value="Unassembled WGS sequence"/>
</dbReference>
<reference evidence="2 3" key="1">
    <citation type="journal article" date="2019" name="Sci. Rep.">
        <title>Orb-weaving spider Araneus ventricosus genome elucidates the spidroin gene catalogue.</title>
        <authorList>
            <person name="Kono N."/>
            <person name="Nakamura H."/>
            <person name="Ohtoshi R."/>
            <person name="Moran D.A.P."/>
            <person name="Shinohara A."/>
            <person name="Yoshida Y."/>
            <person name="Fujiwara M."/>
            <person name="Mori M."/>
            <person name="Tomita M."/>
            <person name="Arakawa K."/>
        </authorList>
    </citation>
    <scope>NUCLEOTIDE SEQUENCE [LARGE SCALE GENOMIC DNA]</scope>
</reference>
<evidence type="ECO:0000313" key="2">
    <source>
        <dbReference type="EMBL" id="GBN55870.1"/>
    </source>
</evidence>
<organism evidence="2 3">
    <name type="scientific">Araneus ventricosus</name>
    <name type="common">Orbweaver spider</name>
    <name type="synonym">Epeira ventricosa</name>
    <dbReference type="NCBI Taxonomy" id="182803"/>
    <lineage>
        <taxon>Eukaryota</taxon>
        <taxon>Metazoa</taxon>
        <taxon>Ecdysozoa</taxon>
        <taxon>Arthropoda</taxon>
        <taxon>Chelicerata</taxon>
        <taxon>Arachnida</taxon>
        <taxon>Araneae</taxon>
        <taxon>Araneomorphae</taxon>
        <taxon>Entelegynae</taxon>
        <taxon>Araneoidea</taxon>
        <taxon>Araneidae</taxon>
        <taxon>Araneus</taxon>
    </lineage>
</organism>
<evidence type="ECO:0000313" key="3">
    <source>
        <dbReference type="Proteomes" id="UP000499080"/>
    </source>
</evidence>
<accession>A0A4Y2PZ49</accession>
<keyword evidence="3" id="KW-1185">Reference proteome</keyword>
<sequence>MGGLGGRVSARFSVSATVLPPGEKPWTGLPQVDESKKGGKRLFMPTPMPKCIDDEYERSGGVSSMHVFFSVRPWNTFC</sequence>
<gene>
    <name evidence="2" type="ORF">AVEN_87236_1</name>
</gene>
<evidence type="ECO:0000256" key="1">
    <source>
        <dbReference type="SAM" id="MobiDB-lite"/>
    </source>
</evidence>
<proteinExistence type="predicted"/>